<dbReference type="AlphaFoldDB" id="A0A8J2L8T5"/>
<evidence type="ECO:0000313" key="1">
    <source>
        <dbReference type="EMBL" id="CAG7828021.1"/>
    </source>
</evidence>
<name>A0A8J2L8T5_9HEXA</name>
<proteinExistence type="predicted"/>
<comment type="caution">
    <text evidence="1">The sequence shown here is derived from an EMBL/GenBank/DDBJ whole genome shotgun (WGS) entry which is preliminary data.</text>
</comment>
<evidence type="ECO:0000313" key="2">
    <source>
        <dbReference type="Proteomes" id="UP000708208"/>
    </source>
</evidence>
<keyword evidence="2" id="KW-1185">Reference proteome</keyword>
<protein>
    <submittedName>
        <fullName evidence="1">Uncharacterized protein</fullName>
    </submittedName>
</protein>
<sequence length="97" mass="10571">MGTTPHPCVNPIGNGFGTRFKYGYILHNFKSFIGGSCNNPLGPLLWLGPIFGPTGSSYNGCETEVFFLGLISKPLCTYRPVMYQCSLISHSNDAHVI</sequence>
<organism evidence="1 2">
    <name type="scientific">Allacma fusca</name>
    <dbReference type="NCBI Taxonomy" id="39272"/>
    <lineage>
        <taxon>Eukaryota</taxon>
        <taxon>Metazoa</taxon>
        <taxon>Ecdysozoa</taxon>
        <taxon>Arthropoda</taxon>
        <taxon>Hexapoda</taxon>
        <taxon>Collembola</taxon>
        <taxon>Symphypleona</taxon>
        <taxon>Sminthuridae</taxon>
        <taxon>Allacma</taxon>
    </lineage>
</organism>
<gene>
    <name evidence="1" type="ORF">AFUS01_LOCUS37974</name>
</gene>
<accession>A0A8J2L8T5</accession>
<dbReference type="Proteomes" id="UP000708208">
    <property type="component" value="Unassembled WGS sequence"/>
</dbReference>
<reference evidence="1" key="1">
    <citation type="submission" date="2021-06" db="EMBL/GenBank/DDBJ databases">
        <authorList>
            <person name="Hodson N. C."/>
            <person name="Mongue J. A."/>
            <person name="Jaron S. K."/>
        </authorList>
    </citation>
    <scope>NUCLEOTIDE SEQUENCE</scope>
</reference>
<dbReference type="EMBL" id="CAJVCH010545830">
    <property type="protein sequence ID" value="CAG7828021.1"/>
    <property type="molecule type" value="Genomic_DNA"/>
</dbReference>